<reference evidence="3 4" key="1">
    <citation type="submission" date="2017-04" db="EMBL/GenBank/DDBJ databases">
        <authorList>
            <person name="Afonso C.L."/>
            <person name="Miller P.J."/>
            <person name="Scott M.A."/>
            <person name="Spackman E."/>
            <person name="Goraichik I."/>
            <person name="Dimitrov K.M."/>
            <person name="Suarez D.L."/>
            <person name="Swayne D.E."/>
        </authorList>
    </citation>
    <scope>NUCLEOTIDE SEQUENCE [LARGE SCALE GENOMIC DNA]</scope>
    <source>
        <strain evidence="3 4">VK13</strain>
    </source>
</reference>
<dbReference type="InterPro" id="IPR015590">
    <property type="entry name" value="Aldehyde_DH_dom"/>
</dbReference>
<dbReference type="AlphaFoldDB" id="A0A1W1ZGB8"/>
<dbReference type="PANTHER" id="PTHR43111:SF1">
    <property type="entry name" value="ALDEHYDE DEHYDROGENASE B-RELATED"/>
    <property type="match status" value="1"/>
</dbReference>
<keyword evidence="1" id="KW-0560">Oxidoreductase</keyword>
<feature type="domain" description="Aldehyde dehydrogenase" evidence="2">
    <location>
        <begin position="17"/>
        <end position="500"/>
    </location>
</feature>
<dbReference type="InterPro" id="IPR016163">
    <property type="entry name" value="Ald_DH_C"/>
</dbReference>
<dbReference type="SUPFAM" id="SSF53720">
    <property type="entry name" value="ALDH-like"/>
    <property type="match status" value="1"/>
</dbReference>
<organism evidence="3 4">
    <name type="scientific">Polynucleobacter kasalickyi</name>
    <dbReference type="NCBI Taxonomy" id="1938817"/>
    <lineage>
        <taxon>Bacteria</taxon>
        <taxon>Pseudomonadati</taxon>
        <taxon>Pseudomonadota</taxon>
        <taxon>Betaproteobacteria</taxon>
        <taxon>Burkholderiales</taxon>
        <taxon>Burkholderiaceae</taxon>
        <taxon>Polynucleobacter</taxon>
    </lineage>
</organism>
<dbReference type="EMBL" id="FWXJ01000005">
    <property type="protein sequence ID" value="SMC47550.1"/>
    <property type="molecule type" value="Genomic_DNA"/>
</dbReference>
<protein>
    <submittedName>
        <fullName evidence="3">3,4-dehydroadipyl-CoA semialdehyde dehydrogenase</fullName>
    </submittedName>
</protein>
<keyword evidence="4" id="KW-1185">Reference proteome</keyword>
<dbReference type="GO" id="GO:0016620">
    <property type="term" value="F:oxidoreductase activity, acting on the aldehyde or oxo group of donors, NAD or NADP as acceptor"/>
    <property type="evidence" value="ECO:0007669"/>
    <property type="project" value="InterPro"/>
</dbReference>
<evidence type="ECO:0000313" key="3">
    <source>
        <dbReference type="EMBL" id="SMC47550.1"/>
    </source>
</evidence>
<dbReference type="Proteomes" id="UP000192708">
    <property type="component" value="Unassembled WGS sequence"/>
</dbReference>
<dbReference type="Gene3D" id="3.40.309.10">
    <property type="entry name" value="Aldehyde Dehydrogenase, Chain A, domain 2"/>
    <property type="match status" value="1"/>
</dbReference>
<dbReference type="RefSeq" id="WP_084283274.1">
    <property type="nucleotide sequence ID" value="NZ_FWXJ01000005.1"/>
</dbReference>
<evidence type="ECO:0000259" key="2">
    <source>
        <dbReference type="Pfam" id="PF00171"/>
    </source>
</evidence>
<accession>A0A1W1ZGB8</accession>
<dbReference type="InterPro" id="IPR016161">
    <property type="entry name" value="Ald_DH/histidinol_DH"/>
</dbReference>
<name>A0A1W1ZGB8_9BURK</name>
<gene>
    <name evidence="3" type="ORF">SAMN06296008_105117</name>
</gene>
<dbReference type="PANTHER" id="PTHR43111">
    <property type="entry name" value="ALDEHYDE DEHYDROGENASE B-RELATED"/>
    <property type="match status" value="1"/>
</dbReference>
<sequence>MTKLLANYVTDQWLVGSAEGFTLKDPITGESLVRVDSTGLDLNAVFEYARNIGCAELRKLNYQSRALLLKSTVKVLNENKDKYYEISLKNSGTVKNDSAVDIEGGIFTLGYYAKLGESLSDKNYLLDSDFVSLAKDQSFGSQHIYAPLPGIALLINAFNFPAWGFLEKMGPAILSGVPIILKPASSTAWLAHEMVQDIIQAGIFPPGAITLICGSSKGLLDALKPFDVVSFTGSAQTAKLIRSHPAITEFSVRVNIEADSLNSAWLMEDVQSTDPVFELFIKEVCREMTVKSGQKCTAIRRIFVPEKLFSHVAQAITARLSKTLVGNPRNDSVRMGSIVNLEQKNTVLKGIKELSNQVEIIFDGNSVDFVDASKDSACVAPVLFGISTAKEAGEATSVHELEVFGPVATLVAYKDTSQAIELIAKGQGSLVVSLYGEQHESLIKGGLAIAALHGRVHIVTSETLAQTGHGNVMPQTIHGGPGRSGGGEELGGIRALHFYHRKVGVQAHPNLLNRL</sequence>
<dbReference type="OrthoDB" id="9759612at2"/>
<dbReference type="Pfam" id="PF00171">
    <property type="entry name" value="Aldedh"/>
    <property type="match status" value="1"/>
</dbReference>
<evidence type="ECO:0000313" key="4">
    <source>
        <dbReference type="Proteomes" id="UP000192708"/>
    </source>
</evidence>
<evidence type="ECO:0000256" key="1">
    <source>
        <dbReference type="ARBA" id="ARBA00023002"/>
    </source>
</evidence>
<dbReference type="NCBIfam" id="NF008868">
    <property type="entry name" value="PRK11903.1"/>
    <property type="match status" value="1"/>
</dbReference>
<dbReference type="InterPro" id="IPR016162">
    <property type="entry name" value="Ald_DH_N"/>
</dbReference>
<dbReference type="STRING" id="1938817.SAMN06296008_105117"/>
<proteinExistence type="predicted"/>
<dbReference type="Gene3D" id="3.40.605.10">
    <property type="entry name" value="Aldehyde Dehydrogenase, Chain A, domain 1"/>
    <property type="match status" value="1"/>
</dbReference>